<protein>
    <recommendedName>
        <fullName evidence="3">GH16 domain-containing protein</fullName>
    </recommendedName>
</protein>
<evidence type="ECO:0000256" key="2">
    <source>
        <dbReference type="SAM" id="SignalP"/>
    </source>
</evidence>
<dbReference type="EMBL" id="MU155282">
    <property type="protein sequence ID" value="KAF9476798.1"/>
    <property type="molecule type" value="Genomic_DNA"/>
</dbReference>
<dbReference type="InterPro" id="IPR050546">
    <property type="entry name" value="Glycosyl_Hydrlase_16"/>
</dbReference>
<name>A0A9P6CYM9_9AGAR</name>
<comment type="caution">
    <text evidence="4">The sequence shown here is derived from an EMBL/GenBank/DDBJ whole genome shotgun (WGS) entry which is preliminary data.</text>
</comment>
<evidence type="ECO:0000313" key="4">
    <source>
        <dbReference type="EMBL" id="KAF9476798.1"/>
    </source>
</evidence>
<dbReference type="OrthoDB" id="192832at2759"/>
<dbReference type="PROSITE" id="PS51762">
    <property type="entry name" value="GH16_2"/>
    <property type="match status" value="1"/>
</dbReference>
<dbReference type="SUPFAM" id="SSF49899">
    <property type="entry name" value="Concanavalin A-like lectins/glucanases"/>
    <property type="match status" value="1"/>
</dbReference>
<feature type="region of interest" description="Disordered" evidence="1">
    <location>
        <begin position="335"/>
        <end position="354"/>
    </location>
</feature>
<dbReference type="InterPro" id="IPR013320">
    <property type="entry name" value="ConA-like_dom_sf"/>
</dbReference>
<dbReference type="AlphaFoldDB" id="A0A9P6CYM9"/>
<keyword evidence="2" id="KW-0732">Signal</keyword>
<dbReference type="Gene3D" id="2.60.120.200">
    <property type="match status" value="1"/>
</dbReference>
<organism evidence="4 5">
    <name type="scientific">Pholiota conissans</name>
    <dbReference type="NCBI Taxonomy" id="109636"/>
    <lineage>
        <taxon>Eukaryota</taxon>
        <taxon>Fungi</taxon>
        <taxon>Dikarya</taxon>
        <taxon>Basidiomycota</taxon>
        <taxon>Agaricomycotina</taxon>
        <taxon>Agaricomycetes</taxon>
        <taxon>Agaricomycetidae</taxon>
        <taxon>Agaricales</taxon>
        <taxon>Agaricineae</taxon>
        <taxon>Strophariaceae</taxon>
        <taxon>Pholiota</taxon>
    </lineage>
</organism>
<feature type="signal peptide" evidence="2">
    <location>
        <begin position="1"/>
        <end position="22"/>
    </location>
</feature>
<dbReference type="Pfam" id="PF26113">
    <property type="entry name" value="GH16_XgeA"/>
    <property type="match status" value="1"/>
</dbReference>
<dbReference type="PANTHER" id="PTHR10963">
    <property type="entry name" value="GLYCOSYL HYDROLASE-RELATED"/>
    <property type="match status" value="1"/>
</dbReference>
<feature type="domain" description="GH16" evidence="3">
    <location>
        <begin position="13"/>
        <end position="293"/>
    </location>
</feature>
<keyword evidence="5" id="KW-1185">Reference proteome</keyword>
<gene>
    <name evidence="4" type="ORF">BDN70DRAFT_881992</name>
</gene>
<proteinExistence type="predicted"/>
<sequence>MRAFSMRILLLISPWLLGQVEAIYNPHIEYAGPTFFDKFAYYGNVDNTTWGNVTFLDQTDATAQKLTFINGAGNAVIKVDNTTTLTAGPPGQAVNRNSIRLTSLDSFGLGSLIIIDALHVPFGCSVWPSFWTYGIETEWPLSGEIDIIEAINNMNNNQIALHTVQGCQQQQLTPPAQTGNTLETDCSVPRGCIVAQPADSFGAGFAANGGGVFALQMEVSGIYVWYWNRAALPPNLQSATSSTPIDTTSWGLPSAAYPSGPSCNITQFFPPQNLVLLTTLCGVWAGVPSIYSNTCHTPTGDCFTDNVLGDGSNYVNAYWEIRYIRTYLSSNAIPSGSSSSSPTSPSQTPTGGSTVTQALTTTIASAPTVAPPVSSATTWRIPSATLLALAGSFLLWML</sequence>
<accession>A0A9P6CYM9</accession>
<dbReference type="PANTHER" id="PTHR10963:SF24">
    <property type="entry name" value="GLYCOSIDASE C21B10.07-RELATED"/>
    <property type="match status" value="1"/>
</dbReference>
<dbReference type="GO" id="GO:0009251">
    <property type="term" value="P:glucan catabolic process"/>
    <property type="evidence" value="ECO:0007669"/>
    <property type="project" value="TreeGrafter"/>
</dbReference>
<dbReference type="InterPro" id="IPR000757">
    <property type="entry name" value="Beta-glucanase-like"/>
</dbReference>
<reference evidence="4" key="1">
    <citation type="submission" date="2020-11" db="EMBL/GenBank/DDBJ databases">
        <authorList>
            <consortium name="DOE Joint Genome Institute"/>
            <person name="Ahrendt S."/>
            <person name="Riley R."/>
            <person name="Andreopoulos W."/>
            <person name="Labutti K."/>
            <person name="Pangilinan J."/>
            <person name="Ruiz-Duenas F.J."/>
            <person name="Barrasa J.M."/>
            <person name="Sanchez-Garcia M."/>
            <person name="Camarero S."/>
            <person name="Miyauchi S."/>
            <person name="Serrano A."/>
            <person name="Linde D."/>
            <person name="Babiker R."/>
            <person name="Drula E."/>
            <person name="Ayuso-Fernandez I."/>
            <person name="Pacheco R."/>
            <person name="Padilla G."/>
            <person name="Ferreira P."/>
            <person name="Barriuso J."/>
            <person name="Kellner H."/>
            <person name="Castanera R."/>
            <person name="Alfaro M."/>
            <person name="Ramirez L."/>
            <person name="Pisabarro A.G."/>
            <person name="Kuo A."/>
            <person name="Tritt A."/>
            <person name="Lipzen A."/>
            <person name="He G."/>
            <person name="Yan M."/>
            <person name="Ng V."/>
            <person name="Cullen D."/>
            <person name="Martin F."/>
            <person name="Rosso M.-N."/>
            <person name="Henrissat B."/>
            <person name="Hibbett D."/>
            <person name="Martinez A.T."/>
            <person name="Grigoriev I.V."/>
        </authorList>
    </citation>
    <scope>NUCLEOTIDE SEQUENCE</scope>
    <source>
        <strain evidence="4">CIRM-BRFM 674</strain>
    </source>
</reference>
<feature type="chain" id="PRO_5040349684" description="GH16 domain-containing protein" evidence="2">
    <location>
        <begin position="23"/>
        <end position="398"/>
    </location>
</feature>
<dbReference type="Proteomes" id="UP000807469">
    <property type="component" value="Unassembled WGS sequence"/>
</dbReference>
<evidence type="ECO:0000259" key="3">
    <source>
        <dbReference type="PROSITE" id="PS51762"/>
    </source>
</evidence>
<dbReference type="GO" id="GO:0004553">
    <property type="term" value="F:hydrolase activity, hydrolyzing O-glycosyl compounds"/>
    <property type="evidence" value="ECO:0007669"/>
    <property type="project" value="InterPro"/>
</dbReference>
<evidence type="ECO:0000313" key="5">
    <source>
        <dbReference type="Proteomes" id="UP000807469"/>
    </source>
</evidence>
<evidence type="ECO:0000256" key="1">
    <source>
        <dbReference type="SAM" id="MobiDB-lite"/>
    </source>
</evidence>